<dbReference type="Proteomes" id="UP000182470">
    <property type="component" value="Chromosome I"/>
</dbReference>
<dbReference type="Gene3D" id="3.40.50.300">
    <property type="entry name" value="P-loop containing nucleotide triphosphate hydrolases"/>
    <property type="match status" value="1"/>
</dbReference>
<reference evidence="1 4" key="1">
    <citation type="submission" date="2015-01" db="EMBL/GenBank/DDBJ databases">
        <title>Genome Sequence of Pseudomonas antarctica CMS 35.</title>
        <authorList>
            <person name="Voget S."/>
            <person name="Chow J."/>
            <person name="Daniel R."/>
            <person name="Streit W."/>
        </authorList>
    </citation>
    <scope>NUCLEOTIDE SEQUENCE [LARGE SCALE GENOMIC DNA]</scope>
    <source>
        <strain evidence="1 4">CMS 35</strain>
    </source>
</reference>
<accession>A0A1H0BEJ5</accession>
<name>A0A1H0BEJ5_9PSED</name>
<protein>
    <recommendedName>
        <fullName evidence="5">KAP NTPase domain-containing protein</fullName>
    </recommendedName>
</protein>
<dbReference type="AlphaFoldDB" id="A0A1H0BEJ5"/>
<keyword evidence="4" id="KW-1185">Reference proteome</keyword>
<reference evidence="2 3" key="2">
    <citation type="submission" date="2016-10" db="EMBL/GenBank/DDBJ databases">
        <authorList>
            <person name="de Groot N.N."/>
        </authorList>
    </citation>
    <scope>NUCLEOTIDE SEQUENCE [LARGE SCALE GENOMIC DNA]</scope>
    <source>
        <strain evidence="2 3">BS2772</strain>
    </source>
</reference>
<proteinExistence type="predicted"/>
<evidence type="ECO:0000313" key="4">
    <source>
        <dbReference type="Proteomes" id="UP000748067"/>
    </source>
</evidence>
<dbReference type="OrthoDB" id="88903at2"/>
<dbReference type="RefSeq" id="WP_083358856.1">
    <property type="nucleotide sequence ID" value="NZ_JXDI01000003.1"/>
</dbReference>
<evidence type="ECO:0000313" key="1">
    <source>
        <dbReference type="EMBL" id="KAF2406429.1"/>
    </source>
</evidence>
<organism evidence="2 3">
    <name type="scientific">Pseudomonas antarctica</name>
    <dbReference type="NCBI Taxonomy" id="219572"/>
    <lineage>
        <taxon>Bacteria</taxon>
        <taxon>Pseudomonadati</taxon>
        <taxon>Pseudomonadota</taxon>
        <taxon>Gammaproteobacteria</taxon>
        <taxon>Pseudomonadales</taxon>
        <taxon>Pseudomonadaceae</taxon>
        <taxon>Pseudomonas</taxon>
    </lineage>
</organism>
<evidence type="ECO:0000313" key="2">
    <source>
        <dbReference type="EMBL" id="SDN44072.1"/>
    </source>
</evidence>
<sequence length="606" mass="69138">MNDHESALDNELEKHSHLKVYLDYYKTLASPGYGVLVTGDWGSGKTHQVRNILKTDEFHYISLFGTQTTEEIYSAVYAKMFPLQSAAKNIATSSNGAGAGSINIGGLVSGVASAFIREQVKNDKIIVFDDLERSRIKTNDLLGVFNKYIEHHGCRVIVLAHDKKITETLKDIKEKVFGQTISITPQTSEAFEEFASKITDKDIAATIKKIKSVILDIFNQSETYSLRILKHSLDDLTRLLELLSPTHRENEKAITELSGFFLALSLEVRSGRLNDSDLTDREDTIFKHKMSVRRSASETPPPIYIASEKYKDIDLGNRILNDETLIKLLTKGIYSKKSIHESLDQSLYFTKAEDLPAWLVFMKFDELSEAESSDAAAKLIQQFDAREIEIPGEIRHLFSLRFLLSEMGLLPRNYDQIEAECKKYMDDLLSSNKVEPFKLHYSSFEDIMRDSFDGYGYWVEEDYRQHFERVSDYIRETQDRATKQHYPAVAKLLLKLVLTDGIAFAEKISYKNGEFSEYSDIDILSSIDPSDFVQEWMGSPANNWIHISKGLVKRYSSNQLSSTLASERDWMKEVIKLLIKEEKKSKGVRQKRISRALSLNLNSISL</sequence>
<dbReference type="SUPFAM" id="SSF52540">
    <property type="entry name" value="P-loop containing nucleoside triphosphate hydrolases"/>
    <property type="match status" value="1"/>
</dbReference>
<dbReference type="Proteomes" id="UP000748067">
    <property type="component" value="Unassembled WGS sequence"/>
</dbReference>
<dbReference type="EMBL" id="JXDI01000003">
    <property type="protein sequence ID" value="KAF2406429.1"/>
    <property type="molecule type" value="Genomic_DNA"/>
</dbReference>
<gene>
    <name evidence="1" type="ORF">PSAN_46040</name>
    <name evidence="2" type="ORF">SAMN04490179_4261</name>
</gene>
<dbReference type="InterPro" id="IPR027417">
    <property type="entry name" value="P-loop_NTPase"/>
</dbReference>
<evidence type="ECO:0008006" key="5">
    <source>
        <dbReference type="Google" id="ProtNLM"/>
    </source>
</evidence>
<dbReference type="EMBL" id="LT629704">
    <property type="protein sequence ID" value="SDN44072.1"/>
    <property type="molecule type" value="Genomic_DNA"/>
</dbReference>
<evidence type="ECO:0000313" key="3">
    <source>
        <dbReference type="Proteomes" id="UP000182470"/>
    </source>
</evidence>